<dbReference type="GO" id="GO:0032993">
    <property type="term" value="C:protein-DNA complex"/>
    <property type="evidence" value="ECO:0007669"/>
    <property type="project" value="TreeGrafter"/>
</dbReference>
<dbReference type="GO" id="GO:0000976">
    <property type="term" value="F:transcription cis-regulatory region binding"/>
    <property type="evidence" value="ECO:0007669"/>
    <property type="project" value="TreeGrafter"/>
</dbReference>
<dbReference type="GO" id="GO:0000156">
    <property type="term" value="F:phosphorelay response regulator activity"/>
    <property type="evidence" value="ECO:0007669"/>
    <property type="project" value="TreeGrafter"/>
</dbReference>
<dbReference type="InterPro" id="IPR039420">
    <property type="entry name" value="WalR-like"/>
</dbReference>
<dbReference type="HOGENOM" id="CLU_926454_0_0_4"/>
<dbReference type="Gene3D" id="3.40.50.2300">
    <property type="match status" value="1"/>
</dbReference>
<dbReference type="Pfam" id="PF00072">
    <property type="entry name" value="Response_reg"/>
    <property type="match status" value="1"/>
</dbReference>
<evidence type="ECO:0000256" key="1">
    <source>
        <dbReference type="ARBA" id="ARBA00023125"/>
    </source>
</evidence>
<evidence type="ECO:0000256" key="3">
    <source>
        <dbReference type="SAM" id="MobiDB-lite"/>
    </source>
</evidence>
<feature type="compositionally biased region" description="Basic residues" evidence="3">
    <location>
        <begin position="269"/>
        <end position="282"/>
    </location>
</feature>
<evidence type="ECO:0000313" key="6">
    <source>
        <dbReference type="Proteomes" id="UP000006738"/>
    </source>
</evidence>
<evidence type="ECO:0000259" key="4">
    <source>
        <dbReference type="PROSITE" id="PS50110"/>
    </source>
</evidence>
<reference evidence="6" key="1">
    <citation type="submission" date="2007-02" db="EMBL/GenBank/DDBJ databases">
        <authorList>
            <person name="DeShazer D."/>
            <person name="Woods D.E."/>
            <person name="Nierman W.C."/>
        </authorList>
    </citation>
    <scope>NUCLEOTIDE SEQUENCE [LARGE SCALE GENOMIC DNA]</scope>
    <source>
        <strain evidence="6">1106a</strain>
    </source>
</reference>
<feature type="compositionally biased region" description="Low complexity" evidence="3">
    <location>
        <begin position="175"/>
        <end position="186"/>
    </location>
</feature>
<dbReference type="AlphaFoldDB" id="A3P4Z8"/>
<evidence type="ECO:0000313" key="5">
    <source>
        <dbReference type="EMBL" id="ABN94579.1"/>
    </source>
</evidence>
<keyword evidence="1" id="KW-0238">DNA-binding</keyword>
<dbReference type="InterPro" id="IPR011006">
    <property type="entry name" value="CheY-like_superfamily"/>
</dbReference>
<organism evidence="5 6">
    <name type="scientific">Burkholderia pseudomallei (strain 1106a)</name>
    <dbReference type="NCBI Taxonomy" id="357348"/>
    <lineage>
        <taxon>Bacteria</taxon>
        <taxon>Pseudomonadati</taxon>
        <taxon>Pseudomonadota</taxon>
        <taxon>Betaproteobacteria</taxon>
        <taxon>Burkholderiales</taxon>
        <taxon>Burkholderiaceae</taxon>
        <taxon>Burkholderia</taxon>
        <taxon>pseudomallei group</taxon>
    </lineage>
</organism>
<dbReference type="SMART" id="SM00448">
    <property type="entry name" value="REC"/>
    <property type="match status" value="1"/>
</dbReference>
<dbReference type="GO" id="GO:0005829">
    <property type="term" value="C:cytosol"/>
    <property type="evidence" value="ECO:0007669"/>
    <property type="project" value="TreeGrafter"/>
</dbReference>
<dbReference type="Proteomes" id="UP000006738">
    <property type="component" value="Chromosome II"/>
</dbReference>
<dbReference type="PANTHER" id="PTHR48111:SF69">
    <property type="entry name" value="RESPONSE REGULATOR RECEIVER"/>
    <property type="match status" value="1"/>
</dbReference>
<feature type="domain" description="Response regulatory" evidence="4">
    <location>
        <begin position="3"/>
        <end position="114"/>
    </location>
</feature>
<dbReference type="PROSITE" id="PS50110">
    <property type="entry name" value="RESPONSE_REGULATORY"/>
    <property type="match status" value="1"/>
</dbReference>
<feature type="modified residue" description="4-aspartylphosphate" evidence="2">
    <location>
        <position position="55"/>
    </location>
</feature>
<dbReference type="GO" id="GO:0006355">
    <property type="term" value="P:regulation of DNA-templated transcription"/>
    <property type="evidence" value="ECO:0007669"/>
    <property type="project" value="TreeGrafter"/>
</dbReference>
<sequence>MPTALIADDEPNLSAELAERLAELWPELEIVATPRNGVDTLAALNAARPDIAFLDIRMPGIDGLKLASLVPDVHVVFVTAYDEYAIEAFERSAIDYLLKPVTDERLLRCIAKLQRGGFAPAAGADADSLADGGAEGHDAARVRRRCAVFSGARQIHRGRDRGRAARDPHAAQGTAATARSRSLRAGASRRDRRVRGDRPDRARPARAPAHPSARPPRRAAREPRVCGAVQAHVMRAANRGAAVPGCGRGGRAGARRRRGWRSHAPQPRRERRTPRIHSRPRARVRRFRPARERRPLRCRI</sequence>
<keyword evidence="2" id="KW-0597">Phosphoprotein</keyword>
<dbReference type="KEGG" id="bpl:BURPS1106A_A1373"/>
<protein>
    <submittedName>
        <fullName evidence="5">Response regulator protein, frameshift</fullName>
    </submittedName>
</protein>
<dbReference type="EMBL" id="CP000573">
    <property type="protein sequence ID" value="ABN94579.1"/>
    <property type="molecule type" value="Genomic_DNA"/>
</dbReference>
<name>A3P4Z8_BURP0</name>
<feature type="compositionally biased region" description="Basic and acidic residues" evidence="3">
    <location>
        <begin position="194"/>
        <end position="203"/>
    </location>
</feature>
<proteinExistence type="predicted"/>
<accession>A3P4Z8</accession>
<feature type="region of interest" description="Disordered" evidence="3">
    <location>
        <begin position="157"/>
        <end position="224"/>
    </location>
</feature>
<dbReference type="PANTHER" id="PTHR48111">
    <property type="entry name" value="REGULATOR OF RPOS"/>
    <property type="match status" value="1"/>
</dbReference>
<evidence type="ECO:0000256" key="2">
    <source>
        <dbReference type="PROSITE-ProRule" id="PRU00169"/>
    </source>
</evidence>
<feature type="region of interest" description="Disordered" evidence="3">
    <location>
        <begin position="242"/>
        <end position="282"/>
    </location>
</feature>
<gene>
    <name evidence="5" type="ordered locus">BURPS1106A_A1373</name>
</gene>
<dbReference type="SUPFAM" id="SSF52172">
    <property type="entry name" value="CheY-like"/>
    <property type="match status" value="1"/>
</dbReference>
<dbReference type="InterPro" id="IPR001789">
    <property type="entry name" value="Sig_transdc_resp-reg_receiver"/>
</dbReference>